<organism evidence="1 2">
    <name type="scientific">Bradyrhizobium symbiodeficiens</name>
    <dbReference type="NCBI Taxonomy" id="1404367"/>
    <lineage>
        <taxon>Bacteria</taxon>
        <taxon>Pseudomonadati</taxon>
        <taxon>Pseudomonadota</taxon>
        <taxon>Alphaproteobacteria</taxon>
        <taxon>Hyphomicrobiales</taxon>
        <taxon>Nitrobacteraceae</taxon>
        <taxon>Bradyrhizobium</taxon>
    </lineage>
</organism>
<evidence type="ECO:0000313" key="2">
    <source>
        <dbReference type="Proteomes" id="UP000319298"/>
    </source>
</evidence>
<proteinExistence type="predicted"/>
<evidence type="ECO:0000313" key="1">
    <source>
        <dbReference type="EMBL" id="QDF40244.1"/>
    </source>
</evidence>
<accession>A0ABX5WAH0</accession>
<reference evidence="2" key="1">
    <citation type="submission" date="2019-06" db="EMBL/GenBank/DDBJ databases">
        <title>Whole-Genome Sequence of Bradyrhizobium sp. 3 Strain 65S1MB.</title>
        <authorList>
            <person name="Bromfield E.S.P."/>
            <person name="Cloutier S."/>
            <person name="Nguyen H.D.T."/>
        </authorList>
    </citation>
    <scope>NUCLEOTIDE SEQUENCE [LARGE SCALE GENOMIC DNA]</scope>
    <source>
        <strain evidence="2">65S1MB</strain>
    </source>
</reference>
<keyword evidence="2" id="KW-1185">Reference proteome</keyword>
<sequence length="102" mass="11742">MADAKLVKSWKITETLLERARQALPVRHEPEYAALLTRYHEFKDHNELELALDILDELGHLTTARGGFWRDLERAAENMGLTDRLPAFRKAFAEAPVGPKFR</sequence>
<dbReference type="RefSeq" id="WP_140481211.1">
    <property type="nucleotide sequence ID" value="NZ_CP041090.2"/>
</dbReference>
<dbReference type="Proteomes" id="UP000319298">
    <property type="component" value="Chromosome"/>
</dbReference>
<protein>
    <submittedName>
        <fullName evidence="1">Uncharacterized protein</fullName>
    </submittedName>
</protein>
<name>A0ABX5WAH0_9BRAD</name>
<gene>
    <name evidence="1" type="ORF">FJN17_23215</name>
</gene>
<reference evidence="1 2" key="2">
    <citation type="journal article" date="2020" name="Int. J. Syst. Evol. Microbiol.">
        <title>Description and complete genome sequences of Bradyrhizobium symbiodeficiens sp. nov., a non-symbiotic bacterium associated with legumes native to Canada.</title>
        <authorList>
            <person name="Bromfield E.S.P."/>
            <person name="Cloutier S."/>
            <person name="Nguyen H.D.T."/>
        </authorList>
    </citation>
    <scope>NUCLEOTIDE SEQUENCE [LARGE SCALE GENOMIC DNA]</scope>
    <source>
        <strain evidence="1 2">65S1MB</strain>
    </source>
</reference>
<dbReference type="EMBL" id="CP041090">
    <property type="protein sequence ID" value="QDF40244.1"/>
    <property type="molecule type" value="Genomic_DNA"/>
</dbReference>